<dbReference type="EMBL" id="VXLD01000009">
    <property type="protein sequence ID" value="KAB1853366.1"/>
    <property type="molecule type" value="Genomic_DNA"/>
</dbReference>
<protein>
    <submittedName>
        <fullName evidence="4">GNAT family N-acetyltransferase</fullName>
    </submittedName>
</protein>
<evidence type="ECO:0000313" key="4">
    <source>
        <dbReference type="EMBL" id="KAB1853366.1"/>
    </source>
</evidence>
<proteinExistence type="predicted"/>
<dbReference type="CDD" id="cd04301">
    <property type="entry name" value="NAT_SF"/>
    <property type="match status" value="1"/>
</dbReference>
<keyword evidence="2" id="KW-0012">Acyltransferase</keyword>
<dbReference type="InterPro" id="IPR016181">
    <property type="entry name" value="Acyl_CoA_acyltransferase"/>
</dbReference>
<evidence type="ECO:0000256" key="1">
    <source>
        <dbReference type="ARBA" id="ARBA00022679"/>
    </source>
</evidence>
<dbReference type="InterPro" id="IPR000182">
    <property type="entry name" value="GNAT_dom"/>
</dbReference>
<dbReference type="RefSeq" id="WP_151505035.1">
    <property type="nucleotide sequence ID" value="NZ_VXLD01000009.1"/>
</dbReference>
<keyword evidence="1 4" id="KW-0808">Transferase</keyword>
<dbReference type="PANTHER" id="PTHR43877">
    <property type="entry name" value="AMINOALKYLPHOSPHONATE N-ACETYLTRANSFERASE-RELATED-RELATED"/>
    <property type="match status" value="1"/>
</dbReference>
<name>A0A5N4WAE9_9GAMM</name>
<dbReference type="GO" id="GO:0016747">
    <property type="term" value="F:acyltransferase activity, transferring groups other than amino-acyl groups"/>
    <property type="evidence" value="ECO:0007669"/>
    <property type="project" value="InterPro"/>
</dbReference>
<evidence type="ECO:0000313" key="5">
    <source>
        <dbReference type="Proteomes" id="UP000325788"/>
    </source>
</evidence>
<gene>
    <name evidence="4" type="ORF">F4W09_13010</name>
</gene>
<dbReference type="Pfam" id="PF13673">
    <property type="entry name" value="Acetyltransf_10"/>
    <property type="match status" value="1"/>
</dbReference>
<comment type="caution">
    <text evidence="4">The sequence shown here is derived from an EMBL/GenBank/DDBJ whole genome shotgun (WGS) entry which is preliminary data.</text>
</comment>
<feature type="domain" description="N-acetyltransferase" evidence="3">
    <location>
        <begin position="3"/>
        <end position="140"/>
    </location>
</feature>
<dbReference type="PROSITE" id="PS51186">
    <property type="entry name" value="GNAT"/>
    <property type="match status" value="1"/>
</dbReference>
<dbReference type="AlphaFoldDB" id="A0A5N4WAE9"/>
<evidence type="ECO:0000259" key="3">
    <source>
        <dbReference type="PROSITE" id="PS51186"/>
    </source>
</evidence>
<dbReference type="Proteomes" id="UP000325788">
    <property type="component" value="Unassembled WGS sequence"/>
</dbReference>
<evidence type="ECO:0000256" key="2">
    <source>
        <dbReference type="ARBA" id="ARBA00023315"/>
    </source>
</evidence>
<organism evidence="4 5">
    <name type="scientific">Acinetobacter tandoii</name>
    <dbReference type="NCBI Taxonomy" id="202954"/>
    <lineage>
        <taxon>Bacteria</taxon>
        <taxon>Pseudomonadati</taxon>
        <taxon>Pseudomonadota</taxon>
        <taxon>Gammaproteobacteria</taxon>
        <taxon>Moraxellales</taxon>
        <taxon>Moraxellaceae</taxon>
        <taxon>Acinetobacter</taxon>
    </lineage>
</organism>
<dbReference type="SUPFAM" id="SSF55729">
    <property type="entry name" value="Acyl-CoA N-acyltransferases (Nat)"/>
    <property type="match status" value="1"/>
</dbReference>
<dbReference type="PANTHER" id="PTHR43877:SF2">
    <property type="entry name" value="AMINOALKYLPHOSPHONATE N-ACETYLTRANSFERASE-RELATED"/>
    <property type="match status" value="1"/>
</dbReference>
<dbReference type="Gene3D" id="3.40.630.30">
    <property type="match status" value="1"/>
</dbReference>
<sequence length="143" mass="15956">MTLQIRTGSWAELQSDAKPIREQVFIQEQQIAAVDEWDAQDEISQHFVVCDGEQVIATARLLPNHSIGRVAVLASHRGQGIGKLLMQEIIQQARIQQRPLLQLSSQVHAMSFYQALGFQVCGEAYMDCGIPHIDMQMSLLAQG</sequence>
<accession>A0A5N4WAE9</accession>
<dbReference type="InterPro" id="IPR050832">
    <property type="entry name" value="Bact_Acetyltransf"/>
</dbReference>
<reference evidence="4 5" key="1">
    <citation type="submission" date="2019-09" db="EMBL/GenBank/DDBJ databases">
        <title>Draft genome sequence of Acinetobacter tandoii W4-4-4 isolated from environmental water sample.</title>
        <authorList>
            <person name="Wee S.K."/>
            <person name="Yan B."/>
            <person name="Mustaffa S.B."/>
            <person name="Yap E.P.H."/>
        </authorList>
    </citation>
    <scope>NUCLEOTIDE SEQUENCE [LARGE SCALE GENOMIC DNA]</scope>
    <source>
        <strain evidence="4 5">W4-4-4</strain>
    </source>
</reference>